<name>A0A2T4BZB8_TRILO</name>
<proteinExistence type="predicted"/>
<evidence type="ECO:0000256" key="1">
    <source>
        <dbReference type="SAM" id="MobiDB-lite"/>
    </source>
</evidence>
<organism evidence="2 3">
    <name type="scientific">Trichoderma longibrachiatum ATCC 18648</name>
    <dbReference type="NCBI Taxonomy" id="983965"/>
    <lineage>
        <taxon>Eukaryota</taxon>
        <taxon>Fungi</taxon>
        <taxon>Dikarya</taxon>
        <taxon>Ascomycota</taxon>
        <taxon>Pezizomycotina</taxon>
        <taxon>Sordariomycetes</taxon>
        <taxon>Hypocreomycetidae</taxon>
        <taxon>Hypocreales</taxon>
        <taxon>Hypocreaceae</taxon>
        <taxon>Trichoderma</taxon>
    </lineage>
</organism>
<reference evidence="2 3" key="1">
    <citation type="submission" date="2016-07" db="EMBL/GenBank/DDBJ databases">
        <title>Multiple horizontal gene transfer events from other fungi enriched the ability of initially mycotrophic Trichoderma (Ascomycota) to feed on dead plant biomass.</title>
        <authorList>
            <consortium name="DOE Joint Genome Institute"/>
            <person name="Aerts A."/>
            <person name="Atanasova L."/>
            <person name="Chenthamara K."/>
            <person name="Zhang J."/>
            <person name="Grujic M."/>
            <person name="Henrissat B."/>
            <person name="Kuo A."/>
            <person name="Salamov A."/>
            <person name="Lipzen A."/>
            <person name="Labutti K."/>
            <person name="Barry K."/>
            <person name="Miao Y."/>
            <person name="Rahimi M.J."/>
            <person name="Shen Q."/>
            <person name="Grigoriev I.V."/>
            <person name="Kubicek C.P."/>
            <person name="Druzhinina I.S."/>
        </authorList>
    </citation>
    <scope>NUCLEOTIDE SEQUENCE [LARGE SCALE GENOMIC DNA]</scope>
    <source>
        <strain evidence="2 3">ATCC 18648</strain>
    </source>
</reference>
<dbReference type="Proteomes" id="UP000240760">
    <property type="component" value="Unassembled WGS sequence"/>
</dbReference>
<sequence length="191" mass="20532">MSQLCFNGRNGDPNQNANGRPVTGPLKRRPQGRARMKGGKGQSKSRSCLGVCTRSLGMVLYGAVCTSQLVTVVMESSSIFSLLDTLHSRLALSCPPSLPPSSFPSTISFPPRGLFFFRPTVFLHSFSEQALSRYRSIAAASSSSSFPPSTSSSRLASQSGGTIISSTRLDVVIQRPSTLCRGSSFYPYRLP</sequence>
<protein>
    <submittedName>
        <fullName evidence="2">Uncharacterized protein</fullName>
    </submittedName>
</protein>
<feature type="region of interest" description="Disordered" evidence="1">
    <location>
        <begin position="1"/>
        <end position="44"/>
    </location>
</feature>
<gene>
    <name evidence="2" type="ORF">M440DRAFT_1031957</name>
</gene>
<accession>A0A2T4BZB8</accession>
<dbReference type="AlphaFoldDB" id="A0A2T4BZB8"/>
<evidence type="ECO:0000313" key="2">
    <source>
        <dbReference type="EMBL" id="PTB74670.1"/>
    </source>
</evidence>
<keyword evidence="3" id="KW-1185">Reference proteome</keyword>
<dbReference type="EMBL" id="KZ679135">
    <property type="protein sequence ID" value="PTB74670.1"/>
    <property type="molecule type" value="Genomic_DNA"/>
</dbReference>
<feature type="compositionally biased region" description="Basic residues" evidence="1">
    <location>
        <begin position="26"/>
        <end position="38"/>
    </location>
</feature>
<evidence type="ECO:0000313" key="3">
    <source>
        <dbReference type="Proteomes" id="UP000240760"/>
    </source>
</evidence>